<dbReference type="GeneID" id="67178804"/>
<keyword evidence="2" id="KW-1185">Reference proteome</keyword>
<organism evidence="1 2">
    <name type="scientific">Halobaculum magnesiiphilum</name>
    <dbReference type="NCBI Taxonomy" id="1017351"/>
    <lineage>
        <taxon>Archaea</taxon>
        <taxon>Methanobacteriati</taxon>
        <taxon>Methanobacteriota</taxon>
        <taxon>Stenosarchaea group</taxon>
        <taxon>Halobacteria</taxon>
        <taxon>Halobacteriales</taxon>
        <taxon>Haloferacaceae</taxon>
        <taxon>Halobaculum</taxon>
    </lineage>
</organism>
<dbReference type="EMBL" id="CP081958">
    <property type="protein sequence ID" value="QZP36939.1"/>
    <property type="molecule type" value="Genomic_DNA"/>
</dbReference>
<gene>
    <name evidence="1" type="ORF">K6T50_11640</name>
</gene>
<evidence type="ECO:0000313" key="1">
    <source>
        <dbReference type="EMBL" id="QZP36939.1"/>
    </source>
</evidence>
<sequence>MTNQNHATDDSNSKQITRRAALGTGGALLASGLAGCSGLTGGGGDGSSGGSSDSIQLDYWMYFGAQENEEMTSLVEDFNALDNGITVNKQSVPFEEFLTKLFTSVSSGNAPHVASYYGSYGRHLQQICHPIDDYLSNGAKNKYFQSAWDNLQVDGQTYALPLDIHGKGLYTNDAVMEEAGVDPDFADWQSFSDACNTIVEETDSRAFSMLNGQAGQSALRAYIIALTQAGGNIIEGEPGNYDVVFDQGPGKEAAQLMSSVVGEHGWDKTEFRSGLGRINDFVNGDLGMVVEGTWGINNFENENGEVPEDLSFEFHKPFMFPGSGEDVAWAESNSLYFPVNDSHNETEKQAAVEFAEYITQNHTLWASAGGHLPAAKSVATSSEVKNTKLWTEFKSISRMHEMVTNNQIEYQPMTPIHLNSNRYWKPLYEMYLQNMSVDEALTQAANSLQSALDDA</sequence>
<protein>
    <submittedName>
        <fullName evidence="1">Extracellular solute-binding protein</fullName>
    </submittedName>
</protein>
<accession>A0A8T8WAQ4</accession>
<dbReference type="PANTHER" id="PTHR43649:SF12">
    <property type="entry name" value="DIACETYLCHITOBIOSE BINDING PROTEIN DASA"/>
    <property type="match status" value="1"/>
</dbReference>
<dbReference type="RefSeq" id="WP_222606756.1">
    <property type="nucleotide sequence ID" value="NZ_CP081958.1"/>
</dbReference>
<dbReference type="Proteomes" id="UP000826254">
    <property type="component" value="Chromosome"/>
</dbReference>
<name>A0A8T8WAQ4_9EURY</name>
<dbReference type="AlphaFoldDB" id="A0A8T8WAQ4"/>
<dbReference type="Gene3D" id="3.40.190.10">
    <property type="entry name" value="Periplasmic binding protein-like II"/>
    <property type="match status" value="1"/>
</dbReference>
<dbReference type="PANTHER" id="PTHR43649">
    <property type="entry name" value="ARABINOSE-BINDING PROTEIN-RELATED"/>
    <property type="match status" value="1"/>
</dbReference>
<dbReference type="SUPFAM" id="SSF53850">
    <property type="entry name" value="Periplasmic binding protein-like II"/>
    <property type="match status" value="1"/>
</dbReference>
<dbReference type="KEGG" id="hmp:K6T50_11640"/>
<reference evidence="1 2" key="1">
    <citation type="journal article" date="2021" name="Int. J. Syst. Evol. Microbiol.">
        <title>Halobaculum halophilum sp. nov. and Halobaculum salinum sp. nov., isolated from salt lake and saline soil.</title>
        <authorList>
            <person name="Cui H.L."/>
            <person name="Shi X.W."/>
            <person name="Yin X.M."/>
            <person name="Yang X.Y."/>
            <person name="Hou J."/>
            <person name="Zhu L."/>
        </authorList>
    </citation>
    <scope>NUCLEOTIDE SEQUENCE [LARGE SCALE GENOMIC DNA]</scope>
    <source>
        <strain evidence="1 2">NBRC 109044</strain>
    </source>
</reference>
<dbReference type="Pfam" id="PF13416">
    <property type="entry name" value="SBP_bac_8"/>
    <property type="match status" value="1"/>
</dbReference>
<dbReference type="InterPro" id="IPR050490">
    <property type="entry name" value="Bact_solute-bd_prot1"/>
</dbReference>
<dbReference type="InterPro" id="IPR006059">
    <property type="entry name" value="SBP"/>
</dbReference>
<proteinExistence type="predicted"/>
<evidence type="ECO:0000313" key="2">
    <source>
        <dbReference type="Proteomes" id="UP000826254"/>
    </source>
</evidence>